<dbReference type="GeneID" id="108830791"/>
<feature type="domain" description="DUF4283" evidence="2">
    <location>
        <begin position="27"/>
        <end position="73"/>
    </location>
</feature>
<evidence type="ECO:0000256" key="1">
    <source>
        <dbReference type="SAM" id="MobiDB-lite"/>
    </source>
</evidence>
<evidence type="ECO:0000259" key="3">
    <source>
        <dbReference type="Pfam" id="PF14392"/>
    </source>
</evidence>
<dbReference type="AlphaFoldDB" id="A0A6J0LIV9"/>
<dbReference type="OrthoDB" id="1707487at2759"/>
<evidence type="ECO:0000313" key="4">
    <source>
        <dbReference type="Proteomes" id="UP000504610"/>
    </source>
</evidence>
<organism evidence="4 5">
    <name type="scientific">Raphanus sativus</name>
    <name type="common">Radish</name>
    <name type="synonym">Raphanus raphanistrum var. sativus</name>
    <dbReference type="NCBI Taxonomy" id="3726"/>
    <lineage>
        <taxon>Eukaryota</taxon>
        <taxon>Viridiplantae</taxon>
        <taxon>Streptophyta</taxon>
        <taxon>Embryophyta</taxon>
        <taxon>Tracheophyta</taxon>
        <taxon>Spermatophyta</taxon>
        <taxon>Magnoliopsida</taxon>
        <taxon>eudicotyledons</taxon>
        <taxon>Gunneridae</taxon>
        <taxon>Pentapetalae</taxon>
        <taxon>rosids</taxon>
        <taxon>malvids</taxon>
        <taxon>Brassicales</taxon>
        <taxon>Brassicaceae</taxon>
        <taxon>Brassiceae</taxon>
        <taxon>Raphanus</taxon>
    </lineage>
</organism>
<accession>A0A6J0LIV9</accession>
<dbReference type="KEGG" id="rsz:108830791"/>
<dbReference type="InterPro" id="IPR025558">
    <property type="entry name" value="DUF4283"/>
</dbReference>
<keyword evidence="4" id="KW-1185">Reference proteome</keyword>
<dbReference type="PANTHER" id="PTHR31286">
    <property type="entry name" value="GLYCINE-RICH CELL WALL STRUCTURAL PROTEIN 1.8-LIKE"/>
    <property type="match status" value="1"/>
</dbReference>
<feature type="region of interest" description="Disordered" evidence="1">
    <location>
        <begin position="342"/>
        <end position="396"/>
    </location>
</feature>
<feature type="domain" description="Zinc knuckle CX2CX4HX4C" evidence="3">
    <location>
        <begin position="92"/>
        <end position="133"/>
    </location>
</feature>
<evidence type="ECO:0000313" key="5">
    <source>
        <dbReference type="RefSeq" id="XP_018459873.1"/>
    </source>
</evidence>
<dbReference type="InterPro" id="IPR040256">
    <property type="entry name" value="At4g02000-like"/>
</dbReference>
<proteinExistence type="predicted"/>
<dbReference type="InterPro" id="IPR025836">
    <property type="entry name" value="Zn_knuckle_CX2CX4HX4C"/>
</dbReference>
<reference evidence="5" key="2">
    <citation type="submission" date="2025-08" db="UniProtKB">
        <authorList>
            <consortium name="RefSeq"/>
        </authorList>
    </citation>
    <scope>IDENTIFICATION</scope>
    <source>
        <tissue evidence="5">Leaf</tissue>
    </source>
</reference>
<dbReference type="Proteomes" id="UP000504610">
    <property type="component" value="Chromosome 3"/>
</dbReference>
<evidence type="ECO:0000259" key="2">
    <source>
        <dbReference type="Pfam" id="PF14111"/>
    </source>
</evidence>
<sequence>MTASDFDKALLEMTLEEDEEPYVLPDKPEVKGVALSKDRFQFIFKSERDLNHVLNRGPQTSNSWSIVLDRWVAKPLKDYLKYLFVWVQMRNLLKSEKITIPRGEEVIIRYDYERLQKRCYTCQRMSHEQSMCPIERARKLKVYGKAPEVNQSVKAQVIPMMEVDDPLFGLFPTKFMGKDPLPGKEKIAEEVLEDMRLHIIAASGQDKLALEERVKKSLKDLEDDSMMRQKTLLRLEAPPIISKDLDKRKGLVFDFKAKEDKHLMGEKLMAGAISAGNKVLQSGKVLSQPFLQEESEEPVQSTFLQEGSTGYNIGFHEPSVSGAALKRTYKRRRHGTFTRKANGKGIAKSTVKPGKKVCEGVTTETKRKANDDVEPSQSSERFKKPLVVPNEGPSNI</sequence>
<reference evidence="4" key="1">
    <citation type="journal article" date="2019" name="Database">
        <title>The radish genome database (RadishGD): an integrated information resource for radish genomics.</title>
        <authorList>
            <person name="Yu H.J."/>
            <person name="Baek S."/>
            <person name="Lee Y.J."/>
            <person name="Cho A."/>
            <person name="Mun J.H."/>
        </authorList>
    </citation>
    <scope>NUCLEOTIDE SEQUENCE [LARGE SCALE GENOMIC DNA]</scope>
    <source>
        <strain evidence="4">cv. WK10039</strain>
    </source>
</reference>
<gene>
    <name evidence="5" type="primary">LOC108830791</name>
</gene>
<protein>
    <submittedName>
        <fullName evidence="5">Uncharacterized protein LOC108830791</fullName>
    </submittedName>
</protein>
<name>A0A6J0LIV9_RAPSA</name>
<dbReference type="PANTHER" id="PTHR31286:SF178">
    <property type="entry name" value="DUF4283 DOMAIN-CONTAINING PROTEIN"/>
    <property type="match status" value="1"/>
</dbReference>
<dbReference type="Pfam" id="PF14111">
    <property type="entry name" value="DUF4283"/>
    <property type="match status" value="1"/>
</dbReference>
<dbReference type="RefSeq" id="XP_018459873.1">
    <property type="nucleotide sequence ID" value="XM_018604371.1"/>
</dbReference>
<dbReference type="Pfam" id="PF14392">
    <property type="entry name" value="zf-CCHC_4"/>
    <property type="match status" value="1"/>
</dbReference>